<evidence type="ECO:0000256" key="4">
    <source>
        <dbReference type="ARBA" id="ARBA00022519"/>
    </source>
</evidence>
<keyword evidence="7 8" id="KW-0472">Membrane</keyword>
<feature type="transmembrane region" description="Helical" evidence="8">
    <location>
        <begin position="568"/>
        <end position="587"/>
    </location>
</feature>
<reference evidence="12" key="1">
    <citation type="submission" date="2016-10" db="EMBL/GenBank/DDBJ databases">
        <authorList>
            <person name="Varghese N."/>
            <person name="Submissions S."/>
        </authorList>
    </citation>
    <scope>NUCLEOTIDE SEQUENCE [LARGE SCALE GENOMIC DNA]</scope>
    <source>
        <strain evidence="12">DSM 45237</strain>
    </source>
</reference>
<dbReference type="PANTHER" id="PTHR43357:SF3">
    <property type="entry name" value="FE(3+)-TRANSPORT SYSTEM PERMEASE PROTEIN FBPB 2"/>
    <property type="match status" value="1"/>
</dbReference>
<dbReference type="Gene3D" id="1.10.3720.10">
    <property type="entry name" value="MetI-like"/>
    <property type="match status" value="2"/>
</dbReference>
<feature type="transmembrane region" description="Helical" evidence="8">
    <location>
        <begin position="277"/>
        <end position="295"/>
    </location>
</feature>
<gene>
    <name evidence="11" type="ORF">SAMN04488561_5009</name>
</gene>
<evidence type="ECO:0000256" key="6">
    <source>
        <dbReference type="ARBA" id="ARBA00022989"/>
    </source>
</evidence>
<feature type="transmembrane region" description="Helical" evidence="8">
    <location>
        <begin position="391"/>
        <end position="417"/>
    </location>
</feature>
<dbReference type="GO" id="GO:0005886">
    <property type="term" value="C:plasma membrane"/>
    <property type="evidence" value="ECO:0007669"/>
    <property type="project" value="UniProtKB-SubCell"/>
</dbReference>
<feature type="transmembrane region" description="Helical" evidence="8">
    <location>
        <begin position="92"/>
        <end position="112"/>
    </location>
</feature>
<dbReference type="InterPro" id="IPR035906">
    <property type="entry name" value="MetI-like_sf"/>
</dbReference>
<dbReference type="CDD" id="cd06261">
    <property type="entry name" value="TM_PBP2"/>
    <property type="match status" value="2"/>
</dbReference>
<keyword evidence="12" id="KW-1185">Reference proteome</keyword>
<keyword evidence="2 8" id="KW-0813">Transport</keyword>
<feature type="compositionally biased region" description="Pro residues" evidence="9">
    <location>
        <begin position="7"/>
        <end position="17"/>
    </location>
</feature>
<organism evidence="11 12">
    <name type="scientific">Jiangella alba</name>
    <dbReference type="NCBI Taxonomy" id="561176"/>
    <lineage>
        <taxon>Bacteria</taxon>
        <taxon>Bacillati</taxon>
        <taxon>Actinomycetota</taxon>
        <taxon>Actinomycetes</taxon>
        <taxon>Jiangellales</taxon>
        <taxon>Jiangellaceae</taxon>
        <taxon>Jiangella</taxon>
    </lineage>
</organism>
<comment type="similarity">
    <text evidence="8">Belongs to the binding-protein-dependent transport system permease family.</text>
</comment>
<feature type="transmembrane region" description="Helical" evidence="8">
    <location>
        <begin position="539"/>
        <end position="561"/>
    </location>
</feature>
<keyword evidence="6 8" id="KW-1133">Transmembrane helix</keyword>
<proteinExistence type="inferred from homology"/>
<feature type="transmembrane region" description="Helical" evidence="8">
    <location>
        <begin position="326"/>
        <end position="348"/>
    </location>
</feature>
<evidence type="ECO:0000256" key="2">
    <source>
        <dbReference type="ARBA" id="ARBA00022448"/>
    </source>
</evidence>
<evidence type="ECO:0000256" key="1">
    <source>
        <dbReference type="ARBA" id="ARBA00004429"/>
    </source>
</evidence>
<evidence type="ECO:0000256" key="7">
    <source>
        <dbReference type="ARBA" id="ARBA00023136"/>
    </source>
</evidence>
<feature type="domain" description="ABC transmembrane type-1" evidence="10">
    <location>
        <begin position="392"/>
        <end position="587"/>
    </location>
</feature>
<dbReference type="Pfam" id="PF00528">
    <property type="entry name" value="BPD_transp_1"/>
    <property type="match status" value="1"/>
</dbReference>
<dbReference type="GO" id="GO:0055085">
    <property type="term" value="P:transmembrane transport"/>
    <property type="evidence" value="ECO:0007669"/>
    <property type="project" value="InterPro"/>
</dbReference>
<dbReference type="PROSITE" id="PS50928">
    <property type="entry name" value="ABC_TM1"/>
    <property type="match status" value="2"/>
</dbReference>
<keyword evidence="5 8" id="KW-0812">Transmembrane</keyword>
<dbReference type="PANTHER" id="PTHR43357">
    <property type="entry name" value="INNER MEMBRANE ABC TRANSPORTER PERMEASE PROTEIN YDCV"/>
    <property type="match status" value="1"/>
</dbReference>
<evidence type="ECO:0000313" key="11">
    <source>
        <dbReference type="EMBL" id="SEF15583.1"/>
    </source>
</evidence>
<dbReference type="Proteomes" id="UP000181980">
    <property type="component" value="Unassembled WGS sequence"/>
</dbReference>
<dbReference type="OrthoDB" id="5100908at2"/>
<feature type="region of interest" description="Disordered" evidence="9">
    <location>
        <begin position="1"/>
        <end position="20"/>
    </location>
</feature>
<feature type="transmembrane region" description="Helical" evidence="8">
    <location>
        <begin position="429"/>
        <end position="450"/>
    </location>
</feature>
<dbReference type="EMBL" id="FNUC01000004">
    <property type="protein sequence ID" value="SEF15583.1"/>
    <property type="molecule type" value="Genomic_DNA"/>
</dbReference>
<dbReference type="SUPFAM" id="SSF161098">
    <property type="entry name" value="MetI-like"/>
    <property type="match status" value="2"/>
</dbReference>
<dbReference type="AlphaFoldDB" id="A0A1H5PNV6"/>
<keyword evidence="4" id="KW-0997">Cell inner membrane</keyword>
<feature type="domain" description="ABC transmembrane type-1" evidence="10">
    <location>
        <begin position="88"/>
        <end position="295"/>
    </location>
</feature>
<evidence type="ECO:0000256" key="9">
    <source>
        <dbReference type="SAM" id="MobiDB-lite"/>
    </source>
</evidence>
<dbReference type="STRING" id="561176.SAMN04488561_5009"/>
<feature type="transmembrane region" description="Helical" evidence="8">
    <location>
        <begin position="462"/>
        <end position="483"/>
    </location>
</feature>
<dbReference type="RefSeq" id="WP_083288208.1">
    <property type="nucleotide sequence ID" value="NZ_FNUC01000004.1"/>
</dbReference>
<keyword evidence="3" id="KW-1003">Cell membrane</keyword>
<feature type="transmembrane region" description="Helical" evidence="8">
    <location>
        <begin position="218"/>
        <end position="240"/>
    </location>
</feature>
<feature type="transmembrane region" description="Helical" evidence="8">
    <location>
        <begin position="169"/>
        <end position="197"/>
    </location>
</feature>
<accession>A0A1H5PNV6</accession>
<protein>
    <submittedName>
        <fullName evidence="11">Iron(III) transport system permease protein</fullName>
    </submittedName>
</protein>
<evidence type="ECO:0000313" key="12">
    <source>
        <dbReference type="Proteomes" id="UP000181980"/>
    </source>
</evidence>
<name>A0A1H5PNV6_9ACTN</name>
<sequence>MAVTSRPPAPPAPPPPGRGGAGGRLWRGLTLLRSPVVLLGTVTAVVLAVLVVAPLAGLVATTLRPDGLTAWGDVLASPLSRNLFYEPLTNSLVIGFATAAGSIILGGGLAWLVVMTDVRFKKTIGLLASIPFALPSFALALAWETVFRNDRIGGRVGLLHGLGLDVPDWLAWGALPISATLVAHYYALTFVLVAAALAGVKGDLLEAGEVAGASRARVAVSIALPVVMPALVSSALLAFAEGVSNFASPALLGLPVRYQTLSTRLYGSISTGQVERGYVLSLLLIAVAAIVLFLSTRLVDGRRSYATITGKGGRRRTLELGRYRPAAAGFALTAVALTTVLPAVVLLLSSFARRTNSLTDGFTLHFWTGASDPAFAQGQRGVLRNPQVIEAAATTVLLGLAVAAAATVLGLAVGYVVTRLRGAPLVTQALTLLSFLPFLIPGIALGAAFIAQFGRPIGPLPALYGTFAILVIAGAAYTLPFAAQSGRSSVGQISGELEESAVMAGAGMTRRLGRIVVPLAARGLLAGGVLVFVKMVRDLSLVVLLVTPATPLLSVVTYRYASEGFAQFANAITVIIAAISVGATVLARRLQGAAQPWVER</sequence>
<evidence type="ECO:0000256" key="8">
    <source>
        <dbReference type="RuleBase" id="RU363032"/>
    </source>
</evidence>
<evidence type="ECO:0000259" key="10">
    <source>
        <dbReference type="PROSITE" id="PS50928"/>
    </source>
</evidence>
<evidence type="ECO:0000256" key="3">
    <source>
        <dbReference type="ARBA" id="ARBA00022475"/>
    </source>
</evidence>
<dbReference type="InterPro" id="IPR000515">
    <property type="entry name" value="MetI-like"/>
</dbReference>
<feature type="transmembrane region" description="Helical" evidence="8">
    <location>
        <begin position="124"/>
        <end position="143"/>
    </location>
</feature>
<comment type="subcellular location">
    <subcellularLocation>
        <location evidence="1">Cell inner membrane</location>
        <topology evidence="1">Multi-pass membrane protein</topology>
    </subcellularLocation>
    <subcellularLocation>
        <location evidence="8">Cell membrane</location>
        <topology evidence="8">Multi-pass membrane protein</topology>
    </subcellularLocation>
</comment>
<feature type="transmembrane region" description="Helical" evidence="8">
    <location>
        <begin position="36"/>
        <end position="60"/>
    </location>
</feature>
<evidence type="ECO:0000256" key="5">
    <source>
        <dbReference type="ARBA" id="ARBA00022692"/>
    </source>
</evidence>